<reference evidence="1 2" key="2">
    <citation type="submission" date="2007-06" db="EMBL/GenBank/DDBJ databases">
        <title>Draft genome sequence of Pseudoflavonifractor capillosus ATCC 29799.</title>
        <authorList>
            <person name="Sudarsanam P."/>
            <person name="Ley R."/>
            <person name="Guruge J."/>
            <person name="Turnbaugh P.J."/>
            <person name="Mahowald M."/>
            <person name="Liep D."/>
            <person name="Gordon J."/>
        </authorList>
    </citation>
    <scope>NUCLEOTIDE SEQUENCE [LARGE SCALE GENOMIC DNA]</scope>
    <source>
        <strain evidence="1 2">ATCC 29799</strain>
    </source>
</reference>
<dbReference type="STRING" id="411467.BACCAP_03744"/>
<dbReference type="RefSeq" id="WP_006574245.1">
    <property type="nucleotide sequence ID" value="NZ_AAXG02000034.1"/>
</dbReference>
<name>A6NZU0_9FIRM</name>
<comment type="caution">
    <text evidence="1">The sequence shown here is derived from an EMBL/GenBank/DDBJ whole genome shotgun (WGS) entry which is preliminary data.</text>
</comment>
<sequence length="135" mass="14974">MAISLYKQLLLMKQRIPMTFAPPADRETVAAFRRRCPRAPDILYELWSISDGVELNVPGTVLYSAGEALERPVLGGCVPLGHMSFGDPLYLDAGGQVLQMDRRNGALFLSWPTLVDFLEEERQVAQRQGGTLPAE</sequence>
<evidence type="ECO:0000313" key="2">
    <source>
        <dbReference type="Proteomes" id="UP000003639"/>
    </source>
</evidence>
<dbReference type="eggNOG" id="ENOG502ZT9X">
    <property type="taxonomic scope" value="Bacteria"/>
</dbReference>
<accession>A6NZU0</accession>
<proteinExistence type="predicted"/>
<dbReference type="AlphaFoldDB" id="A6NZU0"/>
<protein>
    <recommendedName>
        <fullName evidence="3">SMI1/KNR4 family protein</fullName>
    </recommendedName>
</protein>
<dbReference type="EMBL" id="AAXG02000034">
    <property type="protein sequence ID" value="EDM98443.1"/>
    <property type="molecule type" value="Genomic_DNA"/>
</dbReference>
<evidence type="ECO:0008006" key="3">
    <source>
        <dbReference type="Google" id="ProtNLM"/>
    </source>
</evidence>
<dbReference type="Proteomes" id="UP000003639">
    <property type="component" value="Unassembled WGS sequence"/>
</dbReference>
<reference evidence="1 2" key="1">
    <citation type="submission" date="2007-04" db="EMBL/GenBank/DDBJ databases">
        <authorList>
            <person name="Fulton L."/>
            <person name="Clifton S."/>
            <person name="Fulton B."/>
            <person name="Xu J."/>
            <person name="Minx P."/>
            <person name="Pepin K.H."/>
            <person name="Johnson M."/>
            <person name="Thiruvilangam P."/>
            <person name="Bhonagiri V."/>
            <person name="Nash W.E."/>
            <person name="Mardis E.R."/>
            <person name="Wilson R.K."/>
        </authorList>
    </citation>
    <scope>NUCLEOTIDE SEQUENCE [LARGE SCALE GENOMIC DNA]</scope>
    <source>
        <strain evidence="1 2">ATCC 29799</strain>
    </source>
</reference>
<gene>
    <name evidence="1" type="ORF">BACCAP_03744</name>
</gene>
<organism evidence="1 2">
    <name type="scientific">Pseudoflavonifractor capillosus ATCC 29799</name>
    <dbReference type="NCBI Taxonomy" id="411467"/>
    <lineage>
        <taxon>Bacteria</taxon>
        <taxon>Bacillati</taxon>
        <taxon>Bacillota</taxon>
        <taxon>Clostridia</taxon>
        <taxon>Eubacteriales</taxon>
        <taxon>Oscillospiraceae</taxon>
        <taxon>Pseudoflavonifractor</taxon>
    </lineage>
</organism>
<evidence type="ECO:0000313" key="1">
    <source>
        <dbReference type="EMBL" id="EDM98443.1"/>
    </source>
</evidence>
<keyword evidence="2" id="KW-1185">Reference proteome</keyword>